<protein>
    <submittedName>
        <fullName evidence="3">EAL domain, c-di-GMP-specific phosphodiesterase class I (Or its enzymatically inactive variant)</fullName>
    </submittedName>
</protein>
<dbReference type="SUPFAM" id="SSF55073">
    <property type="entry name" value="Nucleotide cyclase"/>
    <property type="match status" value="1"/>
</dbReference>
<dbReference type="InterPro" id="IPR001633">
    <property type="entry name" value="EAL_dom"/>
</dbReference>
<feature type="transmembrane region" description="Helical" evidence="1">
    <location>
        <begin position="213"/>
        <end position="239"/>
    </location>
</feature>
<dbReference type="Proteomes" id="UP000198519">
    <property type="component" value="Unassembled WGS sequence"/>
</dbReference>
<accession>A0A1I4PZX2</accession>
<evidence type="ECO:0000313" key="4">
    <source>
        <dbReference type="Proteomes" id="UP000198519"/>
    </source>
</evidence>
<dbReference type="PROSITE" id="PS50883">
    <property type="entry name" value="EAL"/>
    <property type="match status" value="1"/>
</dbReference>
<dbReference type="PANTHER" id="PTHR33121">
    <property type="entry name" value="CYCLIC DI-GMP PHOSPHODIESTERASE PDEF"/>
    <property type="match status" value="1"/>
</dbReference>
<dbReference type="SMART" id="SM00267">
    <property type="entry name" value="GGDEF"/>
    <property type="match status" value="1"/>
</dbReference>
<dbReference type="InterPro" id="IPR043128">
    <property type="entry name" value="Rev_trsase/Diguanyl_cyclase"/>
</dbReference>
<dbReference type="AlphaFoldDB" id="A0A1I4PZX2"/>
<dbReference type="RefSeq" id="WP_092022259.1">
    <property type="nucleotide sequence ID" value="NZ_FOUE01000003.1"/>
</dbReference>
<dbReference type="SMART" id="SM00052">
    <property type="entry name" value="EAL"/>
    <property type="match status" value="1"/>
</dbReference>
<dbReference type="InterPro" id="IPR011623">
    <property type="entry name" value="7TMR_DISM_rcpt_extracell_dom1"/>
</dbReference>
<dbReference type="InterPro" id="IPR029787">
    <property type="entry name" value="Nucleotide_cyclase"/>
</dbReference>
<sequence>MRNLNRWATGLMVAMLLWSLGVSAKELVVQGNTGHYNLNDRIEYLLDGDRSLEQVLAQGEWQEKYDDSVLNLGFTGQAVWLRTNLHIQEPLPHQWYLVIPYPLLEHVELFVLRDGRLPVVYRTSRQEAERWREQAHSYQVALSLPRDLSGPVTLVLRAQSATSLQVPVELWREDHLLHRFSRASLYWGTYFGVLCALVIYNLFLFLSIRDSAYGYYVLYIISVGLLTLCISGVGSAWLWAGEPLLTRYALPISTGLVSLFALMFARSFLKWQEISSRWDLSMKVAAGLAGVLIVYTWIDPVHGAFLAGLLGTIVIILLIAVGIAGLKAGVAIARYFVLAWTTFAIGAALYLMSVFNLLPVNIITNHAMQVGSAAEVLLLSFALAHRIKDERARKLAALRRQQMAEHQVRDLEMRSLELAMHDSTTKMPNASLLNQRLQAQMNLEKRVALTLVHYPQVKEIASSMGHRLAEEMFCQLVKKLNQTLNGLSGAICLEQTPPAFIAIPEFGSVAFLIDVNELEGALEPFVEQVVGHHEVSVRSVRLPVFMNLHCGVAVAPEHGDSTEILYQHASAARDRSESSKDPVQFYNDEISDFARRRLDLLTALPPAIEAGEMELYLQPQMGSDGRELVGAEMLLRWQSPRFGPVPTWELIEIAESAGLMDLLSRHVVALAWKTMQNLRARELDITCSINLSVQNLTNSRFVPYALAGIREHGIPTNRVIFEVTETSMMHNMDAVIGSLLLIADSGCRIALDDFGTGYSSLAYLSRLPIHELKIDRCFISQMCTSRNDLGIVQNTLKLARTLNLEAVAEGVEDSATMELLSQLGCHRLQGYLFAKPMPVEEFLEWAPAQKNRAL</sequence>
<keyword evidence="4" id="KW-1185">Reference proteome</keyword>
<keyword evidence="1" id="KW-1133">Transmembrane helix</keyword>
<dbReference type="InterPro" id="IPR050706">
    <property type="entry name" value="Cyclic-di-GMP_PDE-like"/>
</dbReference>
<name>A0A1I4PZX2_9GAMM</name>
<dbReference type="Pfam" id="PF00563">
    <property type="entry name" value="EAL"/>
    <property type="match status" value="1"/>
</dbReference>
<reference evidence="4" key="1">
    <citation type="submission" date="2016-10" db="EMBL/GenBank/DDBJ databases">
        <authorList>
            <person name="Varghese N."/>
            <person name="Submissions S."/>
        </authorList>
    </citation>
    <scope>NUCLEOTIDE SEQUENCE [LARGE SCALE GENOMIC DNA]</scope>
    <source>
        <strain evidence="4">CGMCC 1.7061</strain>
    </source>
</reference>
<feature type="domain" description="EAL" evidence="2">
    <location>
        <begin position="597"/>
        <end position="850"/>
    </location>
</feature>
<dbReference type="GO" id="GO:0071111">
    <property type="term" value="F:cyclic-guanylate-specific phosphodiesterase activity"/>
    <property type="evidence" value="ECO:0007669"/>
    <property type="project" value="InterPro"/>
</dbReference>
<organism evidence="3 4">
    <name type="scientific">Marinobacter zhejiangensis</name>
    <dbReference type="NCBI Taxonomy" id="488535"/>
    <lineage>
        <taxon>Bacteria</taxon>
        <taxon>Pseudomonadati</taxon>
        <taxon>Pseudomonadota</taxon>
        <taxon>Gammaproteobacteria</taxon>
        <taxon>Pseudomonadales</taxon>
        <taxon>Marinobacteraceae</taxon>
        <taxon>Marinobacter</taxon>
    </lineage>
</organism>
<feature type="transmembrane region" description="Helical" evidence="1">
    <location>
        <begin position="185"/>
        <end position="206"/>
    </location>
</feature>
<dbReference type="Pfam" id="PF07696">
    <property type="entry name" value="7TMR-DISMED2"/>
    <property type="match status" value="1"/>
</dbReference>
<dbReference type="Gene3D" id="3.30.70.270">
    <property type="match status" value="1"/>
</dbReference>
<evidence type="ECO:0000259" key="2">
    <source>
        <dbReference type="PROSITE" id="PS50883"/>
    </source>
</evidence>
<dbReference type="Gene3D" id="2.60.40.2380">
    <property type="match status" value="1"/>
</dbReference>
<dbReference type="PANTHER" id="PTHR33121:SF70">
    <property type="entry name" value="SIGNALING PROTEIN YKOW"/>
    <property type="match status" value="1"/>
</dbReference>
<dbReference type="STRING" id="488535.SAMN04487963_2084"/>
<dbReference type="Pfam" id="PF07695">
    <property type="entry name" value="7TMR-DISM_7TM"/>
    <property type="match status" value="1"/>
</dbReference>
<dbReference type="CDD" id="cd01948">
    <property type="entry name" value="EAL"/>
    <property type="match status" value="1"/>
</dbReference>
<evidence type="ECO:0000256" key="1">
    <source>
        <dbReference type="SAM" id="Phobius"/>
    </source>
</evidence>
<feature type="transmembrane region" description="Helical" evidence="1">
    <location>
        <begin position="280"/>
        <end position="298"/>
    </location>
</feature>
<dbReference type="SUPFAM" id="SSF141868">
    <property type="entry name" value="EAL domain-like"/>
    <property type="match status" value="1"/>
</dbReference>
<keyword evidence="1" id="KW-0472">Membrane</keyword>
<gene>
    <name evidence="3" type="ORF">SAMN04487963_2084</name>
</gene>
<feature type="transmembrane region" description="Helical" evidence="1">
    <location>
        <begin position="245"/>
        <end position="268"/>
    </location>
</feature>
<evidence type="ECO:0000313" key="3">
    <source>
        <dbReference type="EMBL" id="SFM32990.1"/>
    </source>
</evidence>
<dbReference type="InterPro" id="IPR011622">
    <property type="entry name" value="7TMR_DISM_rcpt_extracell_dom2"/>
</dbReference>
<keyword evidence="1" id="KW-0812">Transmembrane</keyword>
<feature type="transmembrane region" description="Helical" evidence="1">
    <location>
        <begin position="304"/>
        <end position="323"/>
    </location>
</feature>
<dbReference type="InterPro" id="IPR000160">
    <property type="entry name" value="GGDEF_dom"/>
</dbReference>
<dbReference type="OrthoDB" id="6279314at2"/>
<dbReference type="EMBL" id="FOUE01000003">
    <property type="protein sequence ID" value="SFM32990.1"/>
    <property type="molecule type" value="Genomic_DNA"/>
</dbReference>
<feature type="transmembrane region" description="Helical" evidence="1">
    <location>
        <begin position="335"/>
        <end position="355"/>
    </location>
</feature>
<dbReference type="Pfam" id="PF00990">
    <property type="entry name" value="GGDEF"/>
    <property type="match status" value="1"/>
</dbReference>
<dbReference type="Gene3D" id="3.20.20.450">
    <property type="entry name" value="EAL domain"/>
    <property type="match status" value="1"/>
</dbReference>
<dbReference type="InterPro" id="IPR035919">
    <property type="entry name" value="EAL_sf"/>
</dbReference>
<proteinExistence type="predicted"/>